<evidence type="ECO:0000313" key="2">
    <source>
        <dbReference type="EMBL" id="MDQ0505029.1"/>
    </source>
</evidence>
<dbReference type="Proteomes" id="UP001241747">
    <property type="component" value="Unassembled WGS sequence"/>
</dbReference>
<accession>A0ABU0LD04</accession>
<evidence type="ECO:0000259" key="1">
    <source>
        <dbReference type="Pfam" id="PF13460"/>
    </source>
</evidence>
<sequence length="202" mass="21024">MKIAVLGATGMAGSRIVAEALARGHQVTGIARKAEGLKDHPGLAKVAADVTDPGFAQHLRGHDAVVSALHFQTLSEPALAAILNAAGVKRVLIVGGAGSLEVAPGVMLIDTPEFPEAWKPFARPGVEFLAALHGENGLEWTFISPSAFFEPGSRTGVFRVGGDQLLVGADGRSAISAEDYAVALLDEIEKPAHVRARMTVGY</sequence>
<proteinExistence type="predicted"/>
<comment type="caution">
    <text evidence="2">The sequence shown here is derived from an EMBL/GenBank/DDBJ whole genome shotgun (WGS) entry which is preliminary data.</text>
</comment>
<protein>
    <submittedName>
        <fullName evidence="2">NADH-flavin reductase</fullName>
    </submittedName>
</protein>
<dbReference type="Pfam" id="PF13460">
    <property type="entry name" value="NAD_binding_10"/>
    <property type="match status" value="1"/>
</dbReference>
<dbReference type="PANTHER" id="PTHR43355">
    <property type="entry name" value="FLAVIN REDUCTASE (NADPH)"/>
    <property type="match status" value="1"/>
</dbReference>
<organism evidence="2 3">
    <name type="scientific">Xanthobacter agilis</name>
    <dbReference type="NCBI Taxonomy" id="47492"/>
    <lineage>
        <taxon>Bacteria</taxon>
        <taxon>Pseudomonadati</taxon>
        <taxon>Pseudomonadota</taxon>
        <taxon>Alphaproteobacteria</taxon>
        <taxon>Hyphomicrobiales</taxon>
        <taxon>Xanthobacteraceae</taxon>
        <taxon>Xanthobacter</taxon>
    </lineage>
</organism>
<feature type="domain" description="NAD(P)-binding" evidence="1">
    <location>
        <begin position="7"/>
        <end position="190"/>
    </location>
</feature>
<dbReference type="InterPro" id="IPR051606">
    <property type="entry name" value="Polyketide_Oxido-like"/>
</dbReference>
<dbReference type="Gene3D" id="3.40.50.720">
    <property type="entry name" value="NAD(P)-binding Rossmann-like Domain"/>
    <property type="match status" value="1"/>
</dbReference>
<reference evidence="2 3" key="1">
    <citation type="submission" date="2023-07" db="EMBL/GenBank/DDBJ databases">
        <title>Genomic Encyclopedia of Type Strains, Phase IV (KMG-IV): sequencing the most valuable type-strain genomes for metagenomic binning, comparative biology and taxonomic classification.</title>
        <authorList>
            <person name="Goeker M."/>
        </authorList>
    </citation>
    <scope>NUCLEOTIDE SEQUENCE [LARGE SCALE GENOMIC DNA]</scope>
    <source>
        <strain evidence="2 3">DSM 3770</strain>
    </source>
</reference>
<dbReference type="SUPFAM" id="SSF51735">
    <property type="entry name" value="NAD(P)-binding Rossmann-fold domains"/>
    <property type="match status" value="1"/>
</dbReference>
<dbReference type="PANTHER" id="PTHR43355:SF2">
    <property type="entry name" value="FLAVIN REDUCTASE (NADPH)"/>
    <property type="match status" value="1"/>
</dbReference>
<dbReference type="InterPro" id="IPR036291">
    <property type="entry name" value="NAD(P)-bd_dom_sf"/>
</dbReference>
<dbReference type="InterPro" id="IPR016040">
    <property type="entry name" value="NAD(P)-bd_dom"/>
</dbReference>
<gene>
    <name evidence="2" type="ORF">QOZ94_001811</name>
</gene>
<dbReference type="RefSeq" id="WP_237344597.1">
    <property type="nucleotide sequence ID" value="NZ_JABWGX010000005.1"/>
</dbReference>
<evidence type="ECO:0000313" key="3">
    <source>
        <dbReference type="Proteomes" id="UP001241747"/>
    </source>
</evidence>
<name>A0ABU0LD04_XANAG</name>
<dbReference type="EMBL" id="JAUSVY010000003">
    <property type="protein sequence ID" value="MDQ0505029.1"/>
    <property type="molecule type" value="Genomic_DNA"/>
</dbReference>
<keyword evidence="3" id="KW-1185">Reference proteome</keyword>
<dbReference type="CDD" id="cd05244">
    <property type="entry name" value="BVR-B_like_SDR_a"/>
    <property type="match status" value="1"/>
</dbReference>